<dbReference type="InterPro" id="IPR001129">
    <property type="entry name" value="Membr-assoc_MAPEG"/>
</dbReference>
<evidence type="ECO:0000256" key="2">
    <source>
        <dbReference type="ARBA" id="ARBA00022692"/>
    </source>
</evidence>
<dbReference type="Pfam" id="PF01124">
    <property type="entry name" value="MAPEG"/>
    <property type="match status" value="1"/>
</dbReference>
<feature type="transmembrane region" description="Helical" evidence="5">
    <location>
        <begin position="26"/>
        <end position="50"/>
    </location>
</feature>
<dbReference type="Gene3D" id="1.20.120.550">
    <property type="entry name" value="Membrane associated eicosanoid/glutathione metabolism-like domain"/>
    <property type="match status" value="1"/>
</dbReference>
<evidence type="ECO:0000313" key="7">
    <source>
        <dbReference type="Proteomes" id="UP000243217"/>
    </source>
</evidence>
<dbReference type="SUPFAM" id="SSF161084">
    <property type="entry name" value="MAPEG domain-like"/>
    <property type="match status" value="1"/>
</dbReference>
<keyword evidence="4 5" id="KW-0472">Membrane</keyword>
<evidence type="ECO:0000256" key="4">
    <source>
        <dbReference type="ARBA" id="ARBA00023136"/>
    </source>
</evidence>
<feature type="transmembrane region" description="Helical" evidence="5">
    <location>
        <begin position="195"/>
        <end position="214"/>
    </location>
</feature>
<dbReference type="EMBL" id="JNBS01000292">
    <property type="protein sequence ID" value="OQS06916.1"/>
    <property type="molecule type" value="Genomic_DNA"/>
</dbReference>
<evidence type="ECO:0000256" key="3">
    <source>
        <dbReference type="ARBA" id="ARBA00022989"/>
    </source>
</evidence>
<dbReference type="Proteomes" id="UP000243217">
    <property type="component" value="Unassembled WGS sequence"/>
</dbReference>
<dbReference type="OrthoDB" id="61546at2759"/>
<sequence>MGSDNGTKYLDSGLPQMTEDEKKPKYTSVFTFTIIPFAIGLAIAFAIYFFGSTTVYNQRIVALTKNDLQWAFAAVVVLGRVVTFVNLYPMVHKSQIVKGSSGNLRSNPFIYKLIGKDAPVNAVVFEDEGAVGAYNRANRSLHHMIENYAVVVAGLYLASTVFPFPVFLLTCMFGIGRIMHQVGYSSGYGGHGTGFALTLVAQVTLEGLLALVFLKSQKFF</sequence>
<accession>A0A1W0A9F7</accession>
<feature type="transmembrane region" description="Helical" evidence="5">
    <location>
        <begin position="70"/>
        <end position="88"/>
    </location>
</feature>
<comment type="caution">
    <text evidence="6">The sequence shown here is derived from an EMBL/GenBank/DDBJ whole genome shotgun (WGS) entry which is preliminary data.</text>
</comment>
<keyword evidence="7" id="KW-1185">Reference proteome</keyword>
<keyword evidence="2 5" id="KW-0812">Transmembrane</keyword>
<gene>
    <name evidence="6" type="ORF">THRCLA_20259</name>
</gene>
<proteinExistence type="predicted"/>
<reference evidence="6 7" key="1">
    <citation type="journal article" date="2014" name="Genome Biol. Evol.">
        <title>The secreted proteins of Achlya hypogyna and Thraustotheca clavata identify the ancestral oomycete secretome and reveal gene acquisitions by horizontal gene transfer.</title>
        <authorList>
            <person name="Misner I."/>
            <person name="Blouin N."/>
            <person name="Leonard G."/>
            <person name="Richards T.A."/>
            <person name="Lane C.E."/>
        </authorList>
    </citation>
    <scope>NUCLEOTIDE SEQUENCE [LARGE SCALE GENOMIC DNA]</scope>
    <source>
        <strain evidence="6 7">ATCC 34112</strain>
    </source>
</reference>
<keyword evidence="3 5" id="KW-1133">Transmembrane helix</keyword>
<evidence type="ECO:0000256" key="1">
    <source>
        <dbReference type="ARBA" id="ARBA00004370"/>
    </source>
</evidence>
<dbReference type="GO" id="GO:0016020">
    <property type="term" value="C:membrane"/>
    <property type="evidence" value="ECO:0007669"/>
    <property type="project" value="UniProtKB-SubCell"/>
</dbReference>
<evidence type="ECO:0000256" key="5">
    <source>
        <dbReference type="SAM" id="Phobius"/>
    </source>
</evidence>
<dbReference type="AlphaFoldDB" id="A0A1W0A9F7"/>
<dbReference type="InterPro" id="IPR023352">
    <property type="entry name" value="MAPEG-like_dom_sf"/>
</dbReference>
<comment type="subcellular location">
    <subcellularLocation>
        <location evidence="1">Membrane</location>
    </subcellularLocation>
</comment>
<evidence type="ECO:0000313" key="6">
    <source>
        <dbReference type="EMBL" id="OQS06916.1"/>
    </source>
</evidence>
<organism evidence="6 7">
    <name type="scientific">Thraustotheca clavata</name>
    <dbReference type="NCBI Taxonomy" id="74557"/>
    <lineage>
        <taxon>Eukaryota</taxon>
        <taxon>Sar</taxon>
        <taxon>Stramenopiles</taxon>
        <taxon>Oomycota</taxon>
        <taxon>Saprolegniomycetes</taxon>
        <taxon>Saprolegniales</taxon>
        <taxon>Achlyaceae</taxon>
        <taxon>Thraustotheca</taxon>
    </lineage>
</organism>
<feature type="transmembrane region" description="Helical" evidence="5">
    <location>
        <begin position="148"/>
        <end position="175"/>
    </location>
</feature>
<protein>
    <submittedName>
        <fullName evidence="6">Uncharacterized protein</fullName>
    </submittedName>
</protein>
<name>A0A1W0A9F7_9STRA</name>